<evidence type="ECO:0000256" key="3">
    <source>
        <dbReference type="ARBA" id="ARBA00010362"/>
    </source>
</evidence>
<evidence type="ECO:0000256" key="2">
    <source>
        <dbReference type="ARBA" id="ARBA00004496"/>
    </source>
</evidence>
<dbReference type="InterPro" id="IPR029338">
    <property type="entry name" value="TSSC4"/>
</dbReference>
<keyword evidence="5" id="KW-0507">mRNA processing</keyword>
<evidence type="ECO:0000313" key="12">
    <source>
        <dbReference type="EMBL" id="KAJ8874856.1"/>
    </source>
</evidence>
<dbReference type="Proteomes" id="UP001159363">
    <property type="component" value="Chromosome 8"/>
</dbReference>
<name>A0ABQ9GS45_9NEOP</name>
<feature type="region of interest" description="Disordered" evidence="11">
    <location>
        <begin position="56"/>
        <end position="102"/>
    </location>
</feature>
<keyword evidence="7" id="KW-0508">mRNA splicing</keyword>
<evidence type="ECO:0000256" key="4">
    <source>
        <dbReference type="ARBA" id="ARBA00022490"/>
    </source>
</evidence>
<comment type="subcellular location">
    <subcellularLocation>
        <location evidence="2">Cytoplasm</location>
    </subcellularLocation>
    <subcellularLocation>
        <location evidence="1">Nucleus</location>
    </subcellularLocation>
</comment>
<evidence type="ECO:0000313" key="13">
    <source>
        <dbReference type="Proteomes" id="UP001159363"/>
    </source>
</evidence>
<feature type="region of interest" description="Disordered" evidence="11">
    <location>
        <begin position="205"/>
        <end position="227"/>
    </location>
</feature>
<evidence type="ECO:0000256" key="6">
    <source>
        <dbReference type="ARBA" id="ARBA00022728"/>
    </source>
</evidence>
<comment type="similarity">
    <text evidence="3">Belongs to the TSSC4 family.</text>
</comment>
<evidence type="ECO:0000256" key="10">
    <source>
        <dbReference type="ARBA" id="ARBA00045970"/>
    </source>
</evidence>
<keyword evidence="4" id="KW-0963">Cytoplasm</keyword>
<organism evidence="12 13">
    <name type="scientific">Dryococelus australis</name>
    <dbReference type="NCBI Taxonomy" id="614101"/>
    <lineage>
        <taxon>Eukaryota</taxon>
        <taxon>Metazoa</taxon>
        <taxon>Ecdysozoa</taxon>
        <taxon>Arthropoda</taxon>
        <taxon>Hexapoda</taxon>
        <taxon>Insecta</taxon>
        <taxon>Pterygota</taxon>
        <taxon>Neoptera</taxon>
        <taxon>Polyneoptera</taxon>
        <taxon>Phasmatodea</taxon>
        <taxon>Verophasmatodea</taxon>
        <taxon>Anareolatae</taxon>
        <taxon>Phasmatidae</taxon>
        <taxon>Eurycanthinae</taxon>
        <taxon>Dryococelus</taxon>
    </lineage>
</organism>
<keyword evidence="6" id="KW-0747">Spliceosome</keyword>
<dbReference type="PANTHER" id="PTHR13445">
    <property type="entry name" value="TUMOR SUPPRESSING SUBTRANSFERABLE CANDIDATE 4 TSSC4"/>
    <property type="match status" value="1"/>
</dbReference>
<feature type="compositionally biased region" description="Basic and acidic residues" evidence="11">
    <location>
        <begin position="70"/>
        <end position="81"/>
    </location>
</feature>
<keyword evidence="13" id="KW-1185">Reference proteome</keyword>
<comment type="caution">
    <text evidence="12">The sequence shown here is derived from an EMBL/GenBank/DDBJ whole genome shotgun (WGS) entry which is preliminary data.</text>
</comment>
<dbReference type="EMBL" id="JARBHB010000009">
    <property type="protein sequence ID" value="KAJ8874856.1"/>
    <property type="molecule type" value="Genomic_DNA"/>
</dbReference>
<reference evidence="12 13" key="1">
    <citation type="submission" date="2023-02" db="EMBL/GenBank/DDBJ databases">
        <title>LHISI_Scaffold_Assembly.</title>
        <authorList>
            <person name="Stuart O.P."/>
            <person name="Cleave R."/>
            <person name="Magrath M.J.L."/>
            <person name="Mikheyev A.S."/>
        </authorList>
    </citation>
    <scope>NUCLEOTIDE SEQUENCE [LARGE SCALE GENOMIC DNA]</scope>
    <source>
        <strain evidence="12">Daus_M_001</strain>
        <tissue evidence="12">Leg muscle</tissue>
    </source>
</reference>
<evidence type="ECO:0000256" key="7">
    <source>
        <dbReference type="ARBA" id="ARBA00023187"/>
    </source>
</evidence>
<protein>
    <recommendedName>
        <fullName evidence="9">U5 small nuclear ribonucleoprotein TSSC4</fullName>
    </recommendedName>
</protein>
<evidence type="ECO:0000256" key="9">
    <source>
        <dbReference type="ARBA" id="ARBA00035304"/>
    </source>
</evidence>
<evidence type="ECO:0000256" key="5">
    <source>
        <dbReference type="ARBA" id="ARBA00022664"/>
    </source>
</evidence>
<dbReference type="Pfam" id="PF15264">
    <property type="entry name" value="TSSC4"/>
    <property type="match status" value="1"/>
</dbReference>
<dbReference type="PANTHER" id="PTHR13445:SF3">
    <property type="entry name" value="U5 SMALL NUCLEAR RIBONUCLEOPROTEIN TSSC4"/>
    <property type="match status" value="1"/>
</dbReference>
<accession>A0ABQ9GS45</accession>
<evidence type="ECO:0000256" key="8">
    <source>
        <dbReference type="ARBA" id="ARBA00023242"/>
    </source>
</evidence>
<evidence type="ECO:0000256" key="1">
    <source>
        <dbReference type="ARBA" id="ARBA00004123"/>
    </source>
</evidence>
<keyword evidence="8" id="KW-0539">Nucleus</keyword>
<sequence length="239" mass="27079">MWGGGSTFSIKGGEAGFADRERRLLECLNAAEHEKNEREGSCLNPASHQAVMDVELQSRDVQSRKRRRAETKQFRGKESIFKKPGGPPPRFQSRDVPDHHRNPHKWVKYSLGDVSPEDMSDTCNTATALAFLRELELRKEGLAGTDFHSMDCDSCEAAPVVFKRATQKKPRLCAPNEAVKYTESTDKAVFKSSKLVMPEYVVGREKKKEKKVRSTSPGSKYDKSKEIKLHHLQFQEDPE</sequence>
<gene>
    <name evidence="12" type="ORF">PR048_022745</name>
</gene>
<proteinExistence type="inferred from homology"/>
<evidence type="ECO:0000256" key="11">
    <source>
        <dbReference type="SAM" id="MobiDB-lite"/>
    </source>
</evidence>
<comment type="function">
    <text evidence="10">Protein associated with the U5 snRNP, during its maturation and its post-splicing recycling and which is required for spliceosomal tri-snRNP complex assembly in the nucleus. Has a molecular sequestering activity and transiently hinders SNRNP200 binding sites for constitutive splicing factors that intervene later during the assembly of the spliceosome and splicing. Together with its molecular sequestering activity, may also function as a molecular adapter and placeholder, coordinating the assembly of the U5 snRNP and its association with the U4/U6 di-snRNP.</text>
</comment>